<evidence type="ECO:0000256" key="1">
    <source>
        <dbReference type="ARBA" id="ARBA00022603"/>
    </source>
</evidence>
<dbReference type="Gene3D" id="3.40.1280.10">
    <property type="match status" value="1"/>
</dbReference>
<dbReference type="KEGG" id="reo:HUE58_06395"/>
<proteinExistence type="predicted"/>
<dbReference type="Pfam" id="PF04452">
    <property type="entry name" value="Methyltrans_RNA"/>
    <property type="match status" value="1"/>
</dbReference>
<accession>A0A6N0HQM9</accession>
<dbReference type="GO" id="GO:0008168">
    <property type="term" value="F:methyltransferase activity"/>
    <property type="evidence" value="ECO:0007669"/>
    <property type="project" value="UniProtKB-KW"/>
</dbReference>
<sequence length="60" mass="6537">MLHHRTKYSLLEMNKVNQATIIIGPEGGLSDQEIANANAQGAQSLLICSCYGVVNVFRAF</sequence>
<organism evidence="4 5">
    <name type="scientific">Candidatus Ruthia endofausta</name>
    <dbReference type="NCBI Taxonomy" id="2738852"/>
    <lineage>
        <taxon>Bacteria</taxon>
        <taxon>Pseudomonadati</taxon>
        <taxon>Pseudomonadota</taxon>
        <taxon>Gammaproteobacteria</taxon>
        <taxon>Candidatus Pseudothioglobaceae</taxon>
        <taxon>Candidatus Ruthturnera</taxon>
    </lineage>
</organism>
<keyword evidence="5" id="KW-1185">Reference proteome</keyword>
<protein>
    <recommendedName>
        <fullName evidence="3">Ribosomal RNA small subunit methyltransferase E methyltransferase domain-containing protein</fullName>
    </recommendedName>
</protein>
<name>A0A6N0HQM9_9GAMM</name>
<gene>
    <name evidence="4" type="ORF">HUE58_06395</name>
</gene>
<keyword evidence="2" id="KW-0808">Transferase</keyword>
<evidence type="ECO:0000313" key="5">
    <source>
        <dbReference type="Proteomes" id="UP000509429"/>
    </source>
</evidence>
<dbReference type="Proteomes" id="UP000509429">
    <property type="component" value="Chromosome"/>
</dbReference>
<evidence type="ECO:0000313" key="4">
    <source>
        <dbReference type="EMBL" id="QKQ24709.1"/>
    </source>
</evidence>
<evidence type="ECO:0000259" key="3">
    <source>
        <dbReference type="Pfam" id="PF04452"/>
    </source>
</evidence>
<keyword evidence="1" id="KW-0489">Methyltransferase</keyword>
<dbReference type="EMBL" id="CP054490">
    <property type="protein sequence ID" value="QKQ24709.1"/>
    <property type="molecule type" value="Genomic_DNA"/>
</dbReference>
<dbReference type="InterPro" id="IPR029026">
    <property type="entry name" value="tRNA_m1G_MTases_N"/>
</dbReference>
<dbReference type="GO" id="GO:0032259">
    <property type="term" value="P:methylation"/>
    <property type="evidence" value="ECO:0007669"/>
    <property type="project" value="UniProtKB-KW"/>
</dbReference>
<reference evidence="4 5" key="1">
    <citation type="submission" date="2020-05" db="EMBL/GenBank/DDBJ databases">
        <title>Horizontal transmission and recombination maintain forever young bacterial symbiont genomes.</title>
        <authorList>
            <person name="Russell S.L."/>
            <person name="Pepper-Tunick E."/>
            <person name="Svedberg J."/>
            <person name="Byrne A."/>
            <person name="Ruelas Castillo J."/>
            <person name="Vollmers C."/>
            <person name="Beinart R.A."/>
            <person name="Corbett-Detig R."/>
        </authorList>
    </citation>
    <scope>NUCLEOTIDE SEQUENCE [LARGE SCALE GENOMIC DNA]</scope>
    <source>
        <strain evidence="4">JDF_Ridge</strain>
    </source>
</reference>
<dbReference type="InterPro" id="IPR029028">
    <property type="entry name" value="Alpha/beta_knot_MTases"/>
</dbReference>
<evidence type="ECO:0000256" key="2">
    <source>
        <dbReference type="ARBA" id="ARBA00022679"/>
    </source>
</evidence>
<dbReference type="AlphaFoldDB" id="A0A6N0HQM9"/>
<dbReference type="InterPro" id="IPR046886">
    <property type="entry name" value="RsmE_MTase_dom"/>
</dbReference>
<feature type="domain" description="Ribosomal RNA small subunit methyltransferase E methyltransferase" evidence="3">
    <location>
        <begin position="3"/>
        <end position="45"/>
    </location>
</feature>
<dbReference type="SUPFAM" id="SSF75217">
    <property type="entry name" value="alpha/beta knot"/>
    <property type="match status" value="1"/>
</dbReference>
<dbReference type="RefSeq" id="WP_174606145.1">
    <property type="nucleotide sequence ID" value="NZ_CP054490.1"/>
</dbReference>